<dbReference type="EMBL" id="JEMT01026341">
    <property type="protein sequence ID" value="EXX59583.1"/>
    <property type="molecule type" value="Genomic_DNA"/>
</dbReference>
<dbReference type="GO" id="GO:0030422">
    <property type="term" value="P:siRNA processing"/>
    <property type="evidence" value="ECO:0007669"/>
    <property type="project" value="TreeGrafter"/>
</dbReference>
<keyword evidence="4 8" id="KW-0548">Nucleotidyltransferase</keyword>
<dbReference type="PANTHER" id="PTHR23079:SF55">
    <property type="entry name" value="RNA-DIRECTED RNA POLYMERASE"/>
    <property type="match status" value="1"/>
</dbReference>
<dbReference type="GO" id="GO:0003723">
    <property type="term" value="F:RNA binding"/>
    <property type="evidence" value="ECO:0007669"/>
    <property type="project" value="UniProtKB-KW"/>
</dbReference>
<keyword evidence="3 8" id="KW-0808">Transferase</keyword>
<dbReference type="InterPro" id="IPR035979">
    <property type="entry name" value="RBD_domain_sf"/>
</dbReference>
<evidence type="ECO:0000256" key="9">
    <source>
        <dbReference type="SAM" id="MobiDB-lite"/>
    </source>
</evidence>
<comment type="similarity">
    <text evidence="1 8">Belongs to the RdRP family.</text>
</comment>
<keyword evidence="2 8" id="KW-0696">RNA-directed RNA polymerase</keyword>
<reference evidence="12 13" key="1">
    <citation type="submission" date="2014-02" db="EMBL/GenBank/DDBJ databases">
        <title>Single nucleus genome sequencing reveals high similarity among nuclei of an endomycorrhizal fungus.</title>
        <authorList>
            <person name="Lin K."/>
            <person name="Geurts R."/>
            <person name="Zhang Z."/>
            <person name="Limpens E."/>
            <person name="Saunders D.G."/>
            <person name="Mu D."/>
            <person name="Pang E."/>
            <person name="Cao H."/>
            <person name="Cha H."/>
            <person name="Lin T."/>
            <person name="Zhou Q."/>
            <person name="Shang Y."/>
            <person name="Li Y."/>
            <person name="Ivanov S."/>
            <person name="Sharma T."/>
            <person name="Velzen R.V."/>
            <person name="Ruijter N.D."/>
            <person name="Aanen D.K."/>
            <person name="Win J."/>
            <person name="Kamoun S."/>
            <person name="Bisseling T."/>
            <person name="Huang S."/>
        </authorList>
    </citation>
    <scope>NUCLEOTIDE SEQUENCE [LARGE SCALE GENOMIC DNA]</scope>
    <source>
        <strain evidence="13">DAOM197198w</strain>
    </source>
</reference>
<protein>
    <recommendedName>
        <fullName evidence="8">RNA-dependent RNA polymerase</fullName>
        <ecNumber evidence="8">2.7.7.48</ecNumber>
    </recommendedName>
</protein>
<evidence type="ECO:0000259" key="11">
    <source>
        <dbReference type="Pfam" id="PF26253"/>
    </source>
</evidence>
<evidence type="ECO:0000256" key="1">
    <source>
        <dbReference type="ARBA" id="ARBA00005762"/>
    </source>
</evidence>
<gene>
    <name evidence="12" type="ORF">RirG_187760</name>
</gene>
<dbReference type="InterPro" id="IPR057596">
    <property type="entry name" value="RDRP_core"/>
</dbReference>
<dbReference type="Pfam" id="PF05183">
    <property type="entry name" value="RdRP"/>
    <property type="match status" value="1"/>
</dbReference>
<dbReference type="GO" id="GO:0003968">
    <property type="term" value="F:RNA-directed RNA polymerase activity"/>
    <property type="evidence" value="ECO:0007669"/>
    <property type="project" value="UniProtKB-KW"/>
</dbReference>
<comment type="caution">
    <text evidence="12">The sequence shown here is derived from an EMBL/GenBank/DDBJ whole genome shotgun (WGS) entry which is preliminary data.</text>
</comment>
<comment type="catalytic activity">
    <reaction evidence="7 8">
        <text>RNA(n) + a ribonucleoside 5'-triphosphate = RNA(n+1) + diphosphate</text>
        <dbReference type="Rhea" id="RHEA:21248"/>
        <dbReference type="Rhea" id="RHEA-COMP:14527"/>
        <dbReference type="Rhea" id="RHEA-COMP:17342"/>
        <dbReference type="ChEBI" id="CHEBI:33019"/>
        <dbReference type="ChEBI" id="CHEBI:61557"/>
        <dbReference type="ChEBI" id="CHEBI:140395"/>
        <dbReference type="EC" id="2.7.7.48"/>
    </reaction>
</comment>
<evidence type="ECO:0000313" key="12">
    <source>
        <dbReference type="EMBL" id="EXX59583.1"/>
    </source>
</evidence>
<feature type="domain" description="RDRP C-terminal head" evidence="11">
    <location>
        <begin position="1023"/>
        <end position="1172"/>
    </location>
</feature>
<dbReference type="PANTHER" id="PTHR23079">
    <property type="entry name" value="RNA-DEPENDENT RNA POLYMERASE"/>
    <property type="match status" value="1"/>
</dbReference>
<dbReference type="InterPro" id="IPR007855">
    <property type="entry name" value="RDRP"/>
</dbReference>
<dbReference type="Pfam" id="PF26253">
    <property type="entry name" value="RdRP_head"/>
    <property type="match status" value="1"/>
</dbReference>
<accession>A0A015LY46</accession>
<sequence length="1283" mass="148501">MSNGYYGRRSIISPNGGNGVNGRYNGNNSGGGGGGGGDDYDNGGFFVRKNWPPREWKSFADMTFKVSNVHPKAEVLELKEHFESYGSVYRVQIETKDFESGERPTGVVYITFKPVPKYPFWKSTVSFHGKHLKVDYQQKDDNSLDMFIDQTDARQRLKFHSFQAESLEMGVYLQPDTFVSEIKYTDSVKFTIDYQKRSISVEFGFRSDQSAQQIHMFKLEIDFKNIEDEIHVELDAPQRSRGSITIANKYPAKYWVLDSRLQPKDKFNWCLDDSWKRKTEIRILPKRKEEKEIPLQPHMPDNSEQLGKWVVYRITFDLDRLGSTSAEGLHRFKKMIEEAGEFNLVKFSNINYRSLNIICGTNLRKYVERSMLDFDVLYMTECNISFNYLHDYNLNEDFFFSLARLPTQSAIYILETIFAGKKRIYDPLSYLRLEVMKLDVEEKSNHVPSDCVMIRKVVITPTTMYILMPTMETSNRVIRHFRDKKDNFLRVQFIDEASSKICSSNGTHNYALYNKIYNTLHNGIKIGDRQYEFLTFSSSQLKEHSCWFFASTYDLTAGDIRSWMGDFSINKSVAKYAVRMGQCLSSTRVVLPVNNDIRVIVIPDVVRNRYTFSDGIGNISVSLAKKAAEKLELKNIPSAFQFRLAGYKGILCQSRFLRDNQIQVRHSQCKFESKHLELEFIRGSTFIPAYLNHHAITLLSSLGVPDSVFIEMKDAQVSDLNRIFMNETTAINVLHQNIDEHGISKSLADLVKVGFLQKRDKYLMNLLSLFRIMMLRDLKKKAKIRVDEGAFLLGVLDETETLREDQVYCCVSDQYNPSNRRVITGTCIVYRNPCFHPGDIRVVPAVNCKKLDHLVDVIVFPAIGYRDIPSQCSGGDLDGDNFTIIYDERLIPQKKNLGPMNYEAQNPEMVENVTMDHVKKFFVNYMLSDEIDMIANAHMAKADTSDVGAFHGQCIRLAQLHSEAVDYPKTGRPAIFPPELRAHKFPDFMEITDKATYQSEKVLGRLYRSIEVDEFVLCDNFEFDNRLYVEGYQAYLEDARILKSAYDADIRGLMNQFGIATEFEVTSGYIVNTITNVDRKKPHNITKSIMDAVIPIKRHYRKLFEGEFYGEGTRVVSPGARNRMEAKACAWYYVTYHPSELGDDPSENMISFPWIIYEFLCEIAIRNNNKANTIRDYHKQSGPIGASKYHQKAIQPEDDIRSKQEMFNNGNLDYTKYNRHLLDNNNDDEMSKLGKNISTQYKNRNPDYISYNQYPFIDENDDDMDILKQKIFMQNKHINHYRH</sequence>
<evidence type="ECO:0000256" key="4">
    <source>
        <dbReference type="ARBA" id="ARBA00022695"/>
    </source>
</evidence>
<organism evidence="12 13">
    <name type="scientific">Rhizophagus irregularis (strain DAOM 197198w)</name>
    <name type="common">Glomus intraradices</name>
    <dbReference type="NCBI Taxonomy" id="1432141"/>
    <lineage>
        <taxon>Eukaryota</taxon>
        <taxon>Fungi</taxon>
        <taxon>Fungi incertae sedis</taxon>
        <taxon>Mucoromycota</taxon>
        <taxon>Glomeromycotina</taxon>
        <taxon>Glomeromycetes</taxon>
        <taxon>Glomerales</taxon>
        <taxon>Glomeraceae</taxon>
        <taxon>Rhizophagus</taxon>
    </lineage>
</organism>
<evidence type="ECO:0000313" key="13">
    <source>
        <dbReference type="Proteomes" id="UP000022910"/>
    </source>
</evidence>
<proteinExistence type="inferred from homology"/>
<evidence type="ECO:0000256" key="3">
    <source>
        <dbReference type="ARBA" id="ARBA00022679"/>
    </source>
</evidence>
<keyword evidence="5 8" id="KW-0694">RNA-binding</keyword>
<dbReference type="OrthoDB" id="6513042at2759"/>
<keyword evidence="6" id="KW-0943">RNA-mediated gene silencing</keyword>
<evidence type="ECO:0000256" key="8">
    <source>
        <dbReference type="RuleBase" id="RU363098"/>
    </source>
</evidence>
<name>A0A015LY46_RHIIW</name>
<evidence type="ECO:0000256" key="5">
    <source>
        <dbReference type="ARBA" id="ARBA00022884"/>
    </source>
</evidence>
<feature type="domain" description="RDRP core" evidence="10">
    <location>
        <begin position="459"/>
        <end position="1010"/>
    </location>
</feature>
<dbReference type="InterPro" id="IPR058752">
    <property type="entry name" value="RDRP_C_head"/>
</dbReference>
<evidence type="ECO:0000256" key="6">
    <source>
        <dbReference type="ARBA" id="ARBA00023158"/>
    </source>
</evidence>
<dbReference type="SUPFAM" id="SSF54928">
    <property type="entry name" value="RNA-binding domain, RBD"/>
    <property type="match status" value="1"/>
</dbReference>
<evidence type="ECO:0000259" key="10">
    <source>
        <dbReference type="Pfam" id="PF05183"/>
    </source>
</evidence>
<feature type="region of interest" description="Disordered" evidence="9">
    <location>
        <begin position="1"/>
        <end position="36"/>
    </location>
</feature>
<dbReference type="EC" id="2.7.7.48" evidence="8"/>
<evidence type="ECO:0000256" key="7">
    <source>
        <dbReference type="ARBA" id="ARBA00048744"/>
    </source>
</evidence>
<dbReference type="GO" id="GO:0031380">
    <property type="term" value="C:nuclear RNA-directed RNA polymerase complex"/>
    <property type="evidence" value="ECO:0007669"/>
    <property type="project" value="TreeGrafter"/>
</dbReference>
<dbReference type="HOGENOM" id="CLU_001366_0_0_1"/>
<keyword evidence="13" id="KW-1185">Reference proteome</keyword>
<evidence type="ECO:0000256" key="2">
    <source>
        <dbReference type="ARBA" id="ARBA00022484"/>
    </source>
</evidence>
<dbReference type="Proteomes" id="UP000022910">
    <property type="component" value="Unassembled WGS sequence"/>
</dbReference>